<dbReference type="PANTHER" id="PTHR47963:SF9">
    <property type="entry name" value="CRISPR-ASSOCIATED ENDONUCLEASE_HELICASE CAS3"/>
    <property type="match status" value="1"/>
</dbReference>
<evidence type="ECO:0000256" key="7">
    <source>
        <dbReference type="ARBA" id="ARBA00022806"/>
    </source>
</evidence>
<dbReference type="GO" id="GO:0046872">
    <property type="term" value="F:metal ion binding"/>
    <property type="evidence" value="ECO:0007669"/>
    <property type="project" value="UniProtKB-KW"/>
</dbReference>
<dbReference type="Pfam" id="PF18019">
    <property type="entry name" value="Cas3_HD"/>
    <property type="match status" value="1"/>
</dbReference>
<sequence length="970" mass="106696">MAVILIKGECSGHADSIFTFAGLSPLCRQGPAGAGGRCLPSAGLHDHVKLSHAFQEVLSIWPSRKANPLGATQADAQKGGVKIMPVDSFSSLSVAARSLWSKSAIEGPGHNLLAHMLDVAAVVETLLERESQKSLSWASQALGLPQEGCIRWIAAIAGLHDFGKAIPGFVLKWPVGHARAQAAGLVFPGRAEARSNHSLATAALLAEPLSELTRAPWGWVRAVVQAIAAHHGRHFRADETGRGRPVGEPPEWARARREILDVYWQTLNPQGCPSHEDLDLVAVNWLAGLTSTADWIASNVEWFALGERHDDLHEYYEHARSLAVVALANAGWPQFRQLLTESIKTETLLGRIRGKPTAPRPLQQVGEALLQDARGPTLLLVEAPMGEGKTELAYLAYLRLQAANAHRGLYVALPTQATGNALFDRTQAFLKAFDDTTTVKLVHGGAAMSEQLRHLRGIAHDKQETVSASVWFSQRRRPLLAPYGVGTVDQALLGVLNAKHHFVRLWGLANRVVVLDEVHAYDTYTSVLIEALVRWLKAMGSSVVLMSATLPKSKRDRLVRAWGADPQEVPETNYPRLTKIDAHPIRCETFESRPQAPITLHGLDESLETIKDQTIALLEEGGCGAVIVNTVDRAQQLFQLLKSHAKENGTEIVLFHARFPADQRAEIEKRVLTLFGESASVDDGTRPGKGVLIATQVAEQSLDLDFDFMLSDLAPIDLLLQRAGRMHRHDRERPAAHVQARFWIAGLHYDRLPSLKETAWEYVYDPLVLGHTWACLRERETLQLPTDIDVLVQHVYSFPELSTSISEQIRDFLEIESYGAHLGVEKGKHQLAIDISLDPEDEPARAYQNKPFGGDDEEGMRNVTRLGPDSVTLVPIDVIDGAWTVDGTAIDPAQIPSDDVARRLYTRQLRVSRKSVVLHCQQSELPLAFADHPLLRHLHPMPMVESHCELGGQSLYLDSALGLVYAAGEK</sequence>
<dbReference type="PROSITE" id="PS51643">
    <property type="entry name" value="HD_CAS3"/>
    <property type="match status" value="1"/>
</dbReference>
<dbReference type="CDD" id="cd09641">
    <property type="entry name" value="Cas3''_I"/>
    <property type="match status" value="1"/>
</dbReference>
<keyword evidence="7" id="KW-0347">Helicase</keyword>
<protein>
    <submittedName>
        <fullName evidence="11">CRISPR-associated Cas3 family helicase</fullName>
    </submittedName>
</protein>
<evidence type="ECO:0000256" key="4">
    <source>
        <dbReference type="ARBA" id="ARBA00022723"/>
    </source>
</evidence>
<dbReference type="PANTHER" id="PTHR47963">
    <property type="entry name" value="DEAD-BOX ATP-DEPENDENT RNA HELICASE 47, MITOCHONDRIAL"/>
    <property type="match status" value="1"/>
</dbReference>
<feature type="domain" description="HD Cas3-type" evidence="10">
    <location>
        <begin position="105"/>
        <end position="296"/>
    </location>
</feature>
<dbReference type="SUPFAM" id="SSF109604">
    <property type="entry name" value="HD-domain/PDEase-like"/>
    <property type="match status" value="1"/>
</dbReference>
<organism evidence="11 12">
    <name type="scientific">Vreelandella songnenensis</name>
    <dbReference type="NCBI Taxonomy" id="1176243"/>
    <lineage>
        <taxon>Bacteria</taxon>
        <taxon>Pseudomonadati</taxon>
        <taxon>Pseudomonadota</taxon>
        <taxon>Gammaproteobacteria</taxon>
        <taxon>Oceanospirillales</taxon>
        <taxon>Halomonadaceae</taxon>
        <taxon>Vreelandella</taxon>
    </lineage>
</organism>
<evidence type="ECO:0000259" key="10">
    <source>
        <dbReference type="PROSITE" id="PS51643"/>
    </source>
</evidence>
<name>A0A2T0V1T1_9GAMM</name>
<keyword evidence="6" id="KW-0378">Hydrolase</keyword>
<evidence type="ECO:0000256" key="6">
    <source>
        <dbReference type="ARBA" id="ARBA00022801"/>
    </source>
</evidence>
<dbReference type="Pfam" id="PF00270">
    <property type="entry name" value="DEAD"/>
    <property type="match status" value="1"/>
</dbReference>
<dbReference type="Gene3D" id="1.10.3210.30">
    <property type="match status" value="1"/>
</dbReference>
<dbReference type="InterPro" id="IPR054712">
    <property type="entry name" value="Cas3-like_dom"/>
</dbReference>
<dbReference type="SMART" id="SM00490">
    <property type="entry name" value="HELICc"/>
    <property type="match status" value="1"/>
</dbReference>
<dbReference type="InterPro" id="IPR038257">
    <property type="entry name" value="CRISPR-assoc_Cas3_HD_sf"/>
</dbReference>
<dbReference type="InterPro" id="IPR001650">
    <property type="entry name" value="Helicase_C-like"/>
</dbReference>
<dbReference type="GO" id="GO:0003724">
    <property type="term" value="F:RNA helicase activity"/>
    <property type="evidence" value="ECO:0007669"/>
    <property type="project" value="TreeGrafter"/>
</dbReference>
<evidence type="ECO:0000313" key="12">
    <source>
        <dbReference type="Proteomes" id="UP000237647"/>
    </source>
</evidence>
<dbReference type="InterPro" id="IPR006483">
    <property type="entry name" value="CRISPR-assoc_Cas3_HD"/>
</dbReference>
<comment type="similarity">
    <text evidence="1">In the N-terminal section; belongs to the CRISPR-associated nuclease Cas3-HD family.</text>
</comment>
<evidence type="ECO:0000256" key="1">
    <source>
        <dbReference type="ARBA" id="ARBA00006847"/>
    </source>
</evidence>
<dbReference type="GO" id="GO:0005524">
    <property type="term" value="F:ATP binding"/>
    <property type="evidence" value="ECO:0007669"/>
    <property type="project" value="UniProtKB-KW"/>
</dbReference>
<dbReference type="EMBL" id="PVTK01000006">
    <property type="protein sequence ID" value="PRY64139.1"/>
    <property type="molecule type" value="Genomic_DNA"/>
</dbReference>
<dbReference type="NCBIfam" id="TIGR01596">
    <property type="entry name" value="cas3_HD"/>
    <property type="match status" value="1"/>
</dbReference>
<dbReference type="InterPro" id="IPR027417">
    <property type="entry name" value="P-loop_NTPase"/>
</dbReference>
<dbReference type="InterPro" id="IPR014001">
    <property type="entry name" value="Helicase_ATP-bd"/>
</dbReference>
<evidence type="ECO:0000256" key="5">
    <source>
        <dbReference type="ARBA" id="ARBA00022741"/>
    </source>
</evidence>
<proteinExistence type="inferred from homology"/>
<dbReference type="Gene3D" id="3.40.50.300">
    <property type="entry name" value="P-loop containing nucleotide triphosphate hydrolases"/>
    <property type="match status" value="2"/>
</dbReference>
<evidence type="ECO:0000256" key="9">
    <source>
        <dbReference type="ARBA" id="ARBA00023118"/>
    </source>
</evidence>
<dbReference type="GO" id="GO:0016787">
    <property type="term" value="F:hydrolase activity"/>
    <property type="evidence" value="ECO:0007669"/>
    <property type="project" value="UniProtKB-KW"/>
</dbReference>
<evidence type="ECO:0000313" key="11">
    <source>
        <dbReference type="EMBL" id="PRY64139.1"/>
    </source>
</evidence>
<keyword evidence="5" id="KW-0547">Nucleotide-binding</keyword>
<dbReference type="Pfam" id="PF22590">
    <property type="entry name" value="Cas3-like_C_2"/>
    <property type="match status" value="1"/>
</dbReference>
<dbReference type="Proteomes" id="UP000237647">
    <property type="component" value="Unassembled WGS sequence"/>
</dbReference>
<dbReference type="Pfam" id="PF18395">
    <property type="entry name" value="Cas3_C"/>
    <property type="match status" value="1"/>
</dbReference>
<dbReference type="GO" id="GO:0004518">
    <property type="term" value="F:nuclease activity"/>
    <property type="evidence" value="ECO:0007669"/>
    <property type="project" value="UniProtKB-KW"/>
</dbReference>
<accession>A0A2T0V1T1</accession>
<dbReference type="GO" id="GO:0051607">
    <property type="term" value="P:defense response to virus"/>
    <property type="evidence" value="ECO:0007669"/>
    <property type="project" value="UniProtKB-KW"/>
</dbReference>
<comment type="caution">
    <text evidence="11">The sequence shown here is derived from an EMBL/GenBank/DDBJ whole genome shotgun (WGS) entry which is preliminary data.</text>
</comment>
<dbReference type="SMART" id="SM00487">
    <property type="entry name" value="DEXDc"/>
    <property type="match status" value="1"/>
</dbReference>
<keyword evidence="3" id="KW-0540">Nuclease</keyword>
<keyword evidence="8" id="KW-0067">ATP-binding</keyword>
<keyword evidence="12" id="KW-1185">Reference proteome</keyword>
<evidence type="ECO:0000256" key="8">
    <source>
        <dbReference type="ARBA" id="ARBA00022840"/>
    </source>
</evidence>
<keyword evidence="4" id="KW-0479">Metal-binding</keyword>
<evidence type="ECO:0000256" key="3">
    <source>
        <dbReference type="ARBA" id="ARBA00022722"/>
    </source>
</evidence>
<dbReference type="InterPro" id="IPR041372">
    <property type="entry name" value="Cas3_C"/>
</dbReference>
<reference evidence="11 12" key="1">
    <citation type="submission" date="2018-03" db="EMBL/GenBank/DDBJ databases">
        <title>Genomic Encyclopedia of Type Strains, Phase III (KMG-III): the genomes of soil and plant-associated and newly described type strains.</title>
        <authorList>
            <person name="Whitman W."/>
        </authorList>
    </citation>
    <scope>NUCLEOTIDE SEQUENCE [LARGE SCALE GENOMIC DNA]</scope>
    <source>
        <strain evidence="11 12">CGMCC 1.12152</strain>
    </source>
</reference>
<dbReference type="InterPro" id="IPR006474">
    <property type="entry name" value="Helicase_Cas3_CRISPR-ass_core"/>
</dbReference>
<evidence type="ECO:0000256" key="2">
    <source>
        <dbReference type="ARBA" id="ARBA00009046"/>
    </source>
</evidence>
<dbReference type="SUPFAM" id="SSF52540">
    <property type="entry name" value="P-loop containing nucleoside triphosphate hydrolases"/>
    <property type="match status" value="1"/>
</dbReference>
<dbReference type="AlphaFoldDB" id="A0A2T0V1T1"/>
<comment type="similarity">
    <text evidence="2">In the central section; belongs to the CRISPR-associated helicase Cas3 family.</text>
</comment>
<dbReference type="InterPro" id="IPR011545">
    <property type="entry name" value="DEAD/DEAH_box_helicase_dom"/>
</dbReference>
<gene>
    <name evidence="11" type="ORF">B0H98_10650</name>
</gene>
<keyword evidence="9" id="KW-0051">Antiviral defense</keyword>
<dbReference type="NCBIfam" id="TIGR01587">
    <property type="entry name" value="cas3_core"/>
    <property type="match status" value="1"/>
</dbReference>
<dbReference type="GO" id="GO:0003723">
    <property type="term" value="F:RNA binding"/>
    <property type="evidence" value="ECO:0007669"/>
    <property type="project" value="TreeGrafter"/>
</dbReference>
<dbReference type="InterPro" id="IPR050547">
    <property type="entry name" value="DEAD_box_RNA_helicases"/>
</dbReference>